<dbReference type="Gene3D" id="2.60.40.770">
    <property type="match status" value="1"/>
</dbReference>
<protein>
    <recommendedName>
        <fullName evidence="5">MD-2-related lipid-recognition domain-containing protein</fullName>
    </recommendedName>
</protein>
<dbReference type="SUPFAM" id="SSF81296">
    <property type="entry name" value="E set domains"/>
    <property type="match status" value="1"/>
</dbReference>
<dbReference type="VEuPathDB" id="VectorBase:HLOH_061847"/>
<organism evidence="6 7">
    <name type="scientific">Haemaphysalis longicornis</name>
    <name type="common">Bush tick</name>
    <dbReference type="NCBI Taxonomy" id="44386"/>
    <lineage>
        <taxon>Eukaryota</taxon>
        <taxon>Metazoa</taxon>
        <taxon>Ecdysozoa</taxon>
        <taxon>Arthropoda</taxon>
        <taxon>Chelicerata</taxon>
        <taxon>Arachnida</taxon>
        <taxon>Acari</taxon>
        <taxon>Parasitiformes</taxon>
        <taxon>Ixodida</taxon>
        <taxon>Ixodoidea</taxon>
        <taxon>Ixodidae</taxon>
        <taxon>Haemaphysalinae</taxon>
        <taxon>Haemaphysalis</taxon>
    </lineage>
</organism>
<dbReference type="InterPro" id="IPR014756">
    <property type="entry name" value="Ig_E-set"/>
</dbReference>
<evidence type="ECO:0000256" key="2">
    <source>
        <dbReference type="ARBA" id="ARBA00006370"/>
    </source>
</evidence>
<keyword evidence="3" id="KW-0964">Secreted</keyword>
<comment type="caution">
    <text evidence="6">The sequence shown here is derived from an EMBL/GenBank/DDBJ whole genome shotgun (WGS) entry which is preliminary data.</text>
</comment>
<name>A0A9J6H4U1_HAELO</name>
<dbReference type="OrthoDB" id="4937502at2759"/>
<dbReference type="AlphaFoldDB" id="A0A9J6H4U1"/>
<evidence type="ECO:0000313" key="7">
    <source>
        <dbReference type="Proteomes" id="UP000821853"/>
    </source>
</evidence>
<feature type="domain" description="MD-2-related lipid-recognition" evidence="5">
    <location>
        <begin position="28"/>
        <end position="151"/>
    </location>
</feature>
<dbReference type="GO" id="GO:0015918">
    <property type="term" value="P:sterol transport"/>
    <property type="evidence" value="ECO:0007669"/>
    <property type="project" value="InterPro"/>
</dbReference>
<dbReference type="InterPro" id="IPR039670">
    <property type="entry name" value="NPC2-like"/>
</dbReference>
<evidence type="ECO:0000256" key="1">
    <source>
        <dbReference type="ARBA" id="ARBA00004613"/>
    </source>
</evidence>
<evidence type="ECO:0000313" key="6">
    <source>
        <dbReference type="EMBL" id="KAH9382104.1"/>
    </source>
</evidence>
<dbReference type="Pfam" id="PF02221">
    <property type="entry name" value="E1_DerP2_DerF2"/>
    <property type="match status" value="1"/>
</dbReference>
<dbReference type="PANTHER" id="PTHR11306:SF68">
    <property type="entry name" value="NPC INTRACELLULAR CHOLESTEROL TRANSPORTER 2"/>
    <property type="match status" value="1"/>
</dbReference>
<keyword evidence="4" id="KW-0732">Signal</keyword>
<comment type="subcellular location">
    <subcellularLocation>
        <location evidence="1">Secreted</location>
    </subcellularLocation>
</comment>
<evidence type="ECO:0000256" key="3">
    <source>
        <dbReference type="ARBA" id="ARBA00022525"/>
    </source>
</evidence>
<keyword evidence="7" id="KW-1185">Reference proteome</keyword>
<gene>
    <name evidence="6" type="ORF">HPB48_004566</name>
</gene>
<feature type="signal peptide" evidence="4">
    <location>
        <begin position="1"/>
        <end position="26"/>
    </location>
</feature>
<comment type="similarity">
    <text evidence="2">Belongs to the NPC2 family.</text>
</comment>
<proteinExistence type="inferred from homology"/>
<dbReference type="GO" id="GO:0032934">
    <property type="term" value="F:sterol binding"/>
    <property type="evidence" value="ECO:0007669"/>
    <property type="project" value="InterPro"/>
</dbReference>
<evidence type="ECO:0000259" key="5">
    <source>
        <dbReference type="SMART" id="SM00737"/>
    </source>
</evidence>
<feature type="chain" id="PRO_5039908931" description="MD-2-related lipid-recognition domain-containing protein" evidence="4">
    <location>
        <begin position="27"/>
        <end position="155"/>
    </location>
</feature>
<dbReference type="EMBL" id="JABSTR010000011">
    <property type="protein sequence ID" value="KAH9382104.1"/>
    <property type="molecule type" value="Genomic_DNA"/>
</dbReference>
<dbReference type="GO" id="GO:0005576">
    <property type="term" value="C:extracellular region"/>
    <property type="evidence" value="ECO:0007669"/>
    <property type="project" value="UniProtKB-SubCell"/>
</dbReference>
<dbReference type="OMA" id="PLKMPNE"/>
<reference evidence="6 7" key="1">
    <citation type="journal article" date="2020" name="Cell">
        <title>Large-Scale Comparative Analyses of Tick Genomes Elucidate Their Genetic Diversity and Vector Capacities.</title>
        <authorList>
            <consortium name="Tick Genome and Microbiome Consortium (TIGMIC)"/>
            <person name="Jia N."/>
            <person name="Wang J."/>
            <person name="Shi W."/>
            <person name="Du L."/>
            <person name="Sun Y."/>
            <person name="Zhan W."/>
            <person name="Jiang J.F."/>
            <person name="Wang Q."/>
            <person name="Zhang B."/>
            <person name="Ji P."/>
            <person name="Bell-Sakyi L."/>
            <person name="Cui X.M."/>
            <person name="Yuan T.T."/>
            <person name="Jiang B.G."/>
            <person name="Yang W.F."/>
            <person name="Lam T.T."/>
            <person name="Chang Q.C."/>
            <person name="Ding S.J."/>
            <person name="Wang X.J."/>
            <person name="Zhu J.G."/>
            <person name="Ruan X.D."/>
            <person name="Zhao L."/>
            <person name="Wei J.T."/>
            <person name="Ye R.Z."/>
            <person name="Que T.C."/>
            <person name="Du C.H."/>
            <person name="Zhou Y.H."/>
            <person name="Cheng J.X."/>
            <person name="Dai P.F."/>
            <person name="Guo W.B."/>
            <person name="Han X.H."/>
            <person name="Huang E.J."/>
            <person name="Li L.F."/>
            <person name="Wei W."/>
            <person name="Gao Y.C."/>
            <person name="Liu J.Z."/>
            <person name="Shao H.Z."/>
            <person name="Wang X."/>
            <person name="Wang C.C."/>
            <person name="Yang T.C."/>
            <person name="Huo Q.B."/>
            <person name="Li W."/>
            <person name="Chen H.Y."/>
            <person name="Chen S.E."/>
            <person name="Zhou L.G."/>
            <person name="Ni X.B."/>
            <person name="Tian J.H."/>
            <person name="Sheng Y."/>
            <person name="Liu T."/>
            <person name="Pan Y.S."/>
            <person name="Xia L.Y."/>
            <person name="Li J."/>
            <person name="Zhao F."/>
            <person name="Cao W.C."/>
        </authorList>
    </citation>
    <scope>NUCLEOTIDE SEQUENCE [LARGE SCALE GENOMIC DNA]</scope>
    <source>
        <strain evidence="6">HaeL-2018</strain>
    </source>
</reference>
<evidence type="ECO:0000256" key="4">
    <source>
        <dbReference type="SAM" id="SignalP"/>
    </source>
</evidence>
<dbReference type="FunFam" id="2.60.40.770:FF:000001">
    <property type="entry name" value="NPC intracellular cholesterol transporter 2"/>
    <property type="match status" value="1"/>
</dbReference>
<dbReference type="SMART" id="SM00737">
    <property type="entry name" value="ML"/>
    <property type="match status" value="1"/>
</dbReference>
<dbReference type="Proteomes" id="UP000821853">
    <property type="component" value="Chromosome 9"/>
</dbReference>
<sequence length="155" mass="16862">MTQHSSRCQAVFLAILASVLVGQCWAAWKPCTANNGEVLDLTVNAPRHKDSYVLQKGTNVTLNVAFWATADAEHVTACAHGMVMGVPIRLKMPNEDGCRESGIECPVKNGERYTYVQHFEVKPSYPKMSATLKLALGDDKGGVMACVLLPVEIVE</sequence>
<dbReference type="InterPro" id="IPR003172">
    <property type="entry name" value="ML_dom"/>
</dbReference>
<accession>A0A9J6H4U1</accession>
<dbReference type="PANTHER" id="PTHR11306">
    <property type="entry name" value="NIEMANN PICK TYPE C2 PROTEIN NPC2-RELATED"/>
    <property type="match status" value="1"/>
</dbReference>